<keyword evidence="5" id="KW-1185">Reference proteome</keyword>
<comment type="pathway">
    <text evidence="1">Cofactor biosynthesis; molybdopterin biosynthesis.</text>
</comment>
<dbReference type="SUPFAM" id="SSF63867">
    <property type="entry name" value="MoeA C-terminal domain-like"/>
    <property type="match status" value="1"/>
</dbReference>
<keyword evidence="2" id="KW-0501">Molybdenum cofactor biosynthesis</keyword>
<dbReference type="InterPro" id="IPR005110">
    <property type="entry name" value="MoeA_linker/N"/>
</dbReference>
<organism evidence="4 5">
    <name type="scientific">Methanobrevibacter arboriphilus JCM 13429 = DSM 1125</name>
    <dbReference type="NCBI Taxonomy" id="1300164"/>
    <lineage>
        <taxon>Archaea</taxon>
        <taxon>Methanobacteriati</taxon>
        <taxon>Methanobacteriota</taxon>
        <taxon>Methanomada group</taxon>
        <taxon>Methanobacteria</taxon>
        <taxon>Methanobacteriales</taxon>
        <taxon>Methanobacteriaceae</taxon>
        <taxon>Methanobrevibacter</taxon>
    </lineage>
</organism>
<comment type="caution">
    <text evidence="4">The sequence shown here is derived from an EMBL/GenBank/DDBJ whole genome shotgun (WGS) entry which is preliminary data.</text>
</comment>
<evidence type="ECO:0000256" key="1">
    <source>
        <dbReference type="ARBA" id="ARBA00005046"/>
    </source>
</evidence>
<dbReference type="Pfam" id="PF03454">
    <property type="entry name" value="MoeA_C"/>
    <property type="match status" value="1"/>
</dbReference>
<dbReference type="InterPro" id="IPR001453">
    <property type="entry name" value="MoaB/Mog_dom"/>
</dbReference>
<name>A0A1V6N419_METAZ</name>
<dbReference type="GO" id="GO:0005737">
    <property type="term" value="C:cytoplasm"/>
    <property type="evidence" value="ECO:0007669"/>
    <property type="project" value="TreeGrafter"/>
</dbReference>
<dbReference type="NCBIfam" id="NF045515">
    <property type="entry name" value="Glp_gephyrin"/>
    <property type="match status" value="1"/>
</dbReference>
<dbReference type="Gene3D" id="2.170.190.11">
    <property type="entry name" value="Molybdopterin biosynthesis moea protein, domain 3"/>
    <property type="match status" value="1"/>
</dbReference>
<dbReference type="Gene3D" id="2.40.340.10">
    <property type="entry name" value="MoeA, C-terminal, domain IV"/>
    <property type="match status" value="1"/>
</dbReference>
<dbReference type="InterPro" id="IPR036135">
    <property type="entry name" value="MoeA_linker/N_sf"/>
</dbReference>
<dbReference type="PANTHER" id="PTHR10192">
    <property type="entry name" value="MOLYBDOPTERIN BIOSYNTHESIS PROTEIN"/>
    <property type="match status" value="1"/>
</dbReference>
<dbReference type="CDD" id="cd00887">
    <property type="entry name" value="MoeA"/>
    <property type="match status" value="1"/>
</dbReference>
<dbReference type="RefSeq" id="WP_080459647.1">
    <property type="nucleotide sequence ID" value="NZ_JXMW01000003.1"/>
</dbReference>
<dbReference type="Gene3D" id="3.40.980.10">
    <property type="entry name" value="MoaB/Mog-like domain"/>
    <property type="match status" value="1"/>
</dbReference>
<dbReference type="Pfam" id="PF03453">
    <property type="entry name" value="MoeA_N"/>
    <property type="match status" value="1"/>
</dbReference>
<dbReference type="SUPFAM" id="SSF53218">
    <property type="entry name" value="Molybdenum cofactor biosynthesis proteins"/>
    <property type="match status" value="1"/>
</dbReference>
<feature type="domain" description="MoaB/Mog" evidence="3">
    <location>
        <begin position="189"/>
        <end position="325"/>
    </location>
</feature>
<protein>
    <submittedName>
        <fullName evidence="4">Molybdenum cofactor biosynthesis protein</fullName>
    </submittedName>
</protein>
<dbReference type="NCBIfam" id="TIGR00177">
    <property type="entry name" value="molyb_syn"/>
    <property type="match status" value="1"/>
</dbReference>
<dbReference type="InterPro" id="IPR005111">
    <property type="entry name" value="MoeA_C_domain_IV"/>
</dbReference>
<dbReference type="AlphaFoldDB" id="A0A1V6N419"/>
<dbReference type="PANTHER" id="PTHR10192:SF19">
    <property type="entry name" value="MOLYBDOPTERIN BIOSYNTHESIS PROTEIN MJ0666-RELATED"/>
    <property type="match status" value="1"/>
</dbReference>
<dbReference type="InterPro" id="IPR036425">
    <property type="entry name" value="MoaB/Mog-like_dom_sf"/>
</dbReference>
<dbReference type="Proteomes" id="UP000191661">
    <property type="component" value="Unassembled WGS sequence"/>
</dbReference>
<dbReference type="GO" id="GO:0061599">
    <property type="term" value="F:molybdopterin molybdotransferase activity"/>
    <property type="evidence" value="ECO:0007669"/>
    <property type="project" value="TreeGrafter"/>
</dbReference>
<accession>A0A1V6N419</accession>
<evidence type="ECO:0000313" key="5">
    <source>
        <dbReference type="Proteomes" id="UP000191661"/>
    </source>
</evidence>
<dbReference type="EMBL" id="JXMW01000003">
    <property type="protein sequence ID" value="OQD59411.1"/>
    <property type="molecule type" value="Genomic_DNA"/>
</dbReference>
<dbReference type="Pfam" id="PF00994">
    <property type="entry name" value="MoCF_biosynth"/>
    <property type="match status" value="1"/>
</dbReference>
<dbReference type="UniPathway" id="UPA00344"/>
<evidence type="ECO:0000256" key="2">
    <source>
        <dbReference type="ARBA" id="ARBA00023150"/>
    </source>
</evidence>
<sequence>MFLSELIPMKDALDILDKNQIIMETEIIDLKNSYLRVLSEEVYSFHDSPPFDKSAMDGYAVIASDTFGASPNAIKKLNIIDQIGAGDFSNKIINSGEAIRIATGAPIPDGADAVLMEEYTITNSKGSSDEYIEIHSQVTPGENVSFQGEDIKSGDLVVKDSTIIRPQEMGIIASAGISNIEVYKIPKVKLIITGNELINPTKKLEKAQIINSNQYVISSMIKSCGVHVDVVSAKDIFEEVKKTLLDSSKDYDLIITTGGTAISKGDVVVDAVDSIGDVLFHGVALRPGKPVGFGIIANTPVFMLSGYPVAAMGQFDALVRNFLFKMQNIEFNPRKEKRRADVKIYSNLGRTDFIRSYADDDKVKAVLSRGSGILRSMIEANSYIIVDENQEGISKDEIVDVVFFESMNWNK</sequence>
<dbReference type="SUPFAM" id="SSF63882">
    <property type="entry name" value="MoeA N-terminal region -like"/>
    <property type="match status" value="1"/>
</dbReference>
<dbReference type="FunFam" id="2.170.190.11:FF:000001">
    <property type="entry name" value="Molybdopterin molybdenumtransferase"/>
    <property type="match status" value="1"/>
</dbReference>
<dbReference type="GO" id="GO:0006777">
    <property type="term" value="P:Mo-molybdopterin cofactor biosynthetic process"/>
    <property type="evidence" value="ECO:0007669"/>
    <property type="project" value="UniProtKB-KW"/>
</dbReference>
<gene>
    <name evidence="4" type="primary">moeA1</name>
    <name evidence="4" type="ORF">MBBAR_3c00660</name>
</gene>
<dbReference type="SMART" id="SM00852">
    <property type="entry name" value="MoCF_biosynth"/>
    <property type="match status" value="1"/>
</dbReference>
<proteinExistence type="predicted"/>
<evidence type="ECO:0000313" key="4">
    <source>
        <dbReference type="EMBL" id="OQD59411.1"/>
    </source>
</evidence>
<evidence type="ECO:0000259" key="3">
    <source>
        <dbReference type="SMART" id="SM00852"/>
    </source>
</evidence>
<dbReference type="InterPro" id="IPR036688">
    <property type="entry name" value="MoeA_C_domain_IV_sf"/>
</dbReference>
<dbReference type="Gene3D" id="3.90.105.10">
    <property type="entry name" value="Molybdopterin biosynthesis moea protein, domain 2"/>
    <property type="match status" value="1"/>
</dbReference>
<dbReference type="InterPro" id="IPR038987">
    <property type="entry name" value="MoeA-like"/>
</dbReference>
<dbReference type="OrthoDB" id="31371at2157"/>
<reference evidence="4 5" key="1">
    <citation type="submission" date="2014-12" db="EMBL/GenBank/DDBJ databases">
        <title>Genome sequence of Methanobrevibacter arboriphilicus DH1, DSM1125.</title>
        <authorList>
            <person name="Poehlein A."/>
            <person name="Thauer R.K."/>
            <person name="Seedorf H."/>
            <person name="Daniel R."/>
        </authorList>
    </citation>
    <scope>NUCLEOTIDE SEQUENCE [LARGE SCALE GENOMIC DNA]</scope>
    <source>
        <strain evidence="4 5">DH1</strain>
    </source>
</reference>